<protein>
    <submittedName>
        <fullName evidence="1">Tail protein X</fullName>
    </submittedName>
</protein>
<evidence type="ECO:0000313" key="2">
    <source>
        <dbReference type="Proteomes" id="UP000298735"/>
    </source>
</evidence>
<name>A0A4Z1QZ21_9HYPH</name>
<reference evidence="1" key="1">
    <citation type="submission" date="2022-10" db="EMBL/GenBank/DDBJ databases">
        <title>Complete genome sequence of Agrobacterium salinitolerans CFBP5507.</title>
        <authorList>
            <person name="Tchabashvili S."/>
            <person name="Yen H.-C."/>
            <person name="Haryono M."/>
            <person name="Lin Y.-C."/>
            <person name="Lai E.-M."/>
            <person name="Kuo C.-H."/>
        </authorList>
    </citation>
    <scope>NUCLEOTIDE SEQUENCE</scope>
    <source>
        <strain evidence="1">CFBP5507</strain>
    </source>
</reference>
<organism evidence="1 2">
    <name type="scientific">Agrobacterium salinitolerans</name>
    <dbReference type="NCBI Taxonomy" id="1183413"/>
    <lineage>
        <taxon>Bacteria</taxon>
        <taxon>Pseudomonadati</taxon>
        <taxon>Pseudomonadota</taxon>
        <taxon>Alphaproteobacteria</taxon>
        <taxon>Hyphomicrobiales</taxon>
        <taxon>Rhizobiaceae</taxon>
        <taxon>Rhizobium/Agrobacterium group</taxon>
        <taxon>Agrobacterium</taxon>
    </lineage>
</organism>
<dbReference type="Pfam" id="PF05489">
    <property type="entry name" value="Phage_tail_X"/>
    <property type="match status" value="1"/>
</dbReference>
<accession>A0A4Z1QZ21</accession>
<gene>
    <name evidence="1" type="ORF">CFBP5507_05960</name>
</gene>
<evidence type="ECO:0000313" key="1">
    <source>
        <dbReference type="EMBL" id="UYZ08544.1"/>
    </source>
</evidence>
<sequence length="75" mass="8427">MSETIETVKVEREGLTLSRIVWRRFKKQVPGLVDRVLDINPGLSALGPILPVGTVIKLPIPNVRQNTDVTPVRLW</sequence>
<dbReference type="OrthoDB" id="8241931at2"/>
<dbReference type="Proteomes" id="UP000298735">
    <property type="component" value="Chromosome Circular"/>
</dbReference>
<dbReference type="AlphaFoldDB" id="A0A4Z1QZ21"/>
<dbReference type="KEGG" id="asal:CFBP5507_05960"/>
<proteinExistence type="predicted"/>
<dbReference type="RefSeq" id="WP_137410325.1">
    <property type="nucleotide sequence ID" value="NZ_CP109968.1"/>
</dbReference>
<dbReference type="InterPro" id="IPR008861">
    <property type="entry name" value="GpX-like"/>
</dbReference>
<dbReference type="EMBL" id="CP109968">
    <property type="protein sequence ID" value="UYZ08544.1"/>
    <property type="molecule type" value="Genomic_DNA"/>
</dbReference>